<dbReference type="CDD" id="cd00070">
    <property type="entry name" value="GLECT"/>
    <property type="match status" value="22"/>
</dbReference>
<dbReference type="SUPFAM" id="SSF49899">
    <property type="entry name" value="Concanavalin A-like lectins/glucanases"/>
    <property type="match status" value="23"/>
</dbReference>
<feature type="domain" description="Galectin" evidence="3">
    <location>
        <begin position="3482"/>
        <end position="3611"/>
    </location>
</feature>
<gene>
    <name evidence="4" type="ORF">KOW79_003103</name>
</gene>
<feature type="domain" description="Galectin" evidence="3">
    <location>
        <begin position="3154"/>
        <end position="3283"/>
    </location>
</feature>
<feature type="domain" description="Galectin" evidence="3">
    <location>
        <begin position="674"/>
        <end position="803"/>
    </location>
</feature>
<dbReference type="InterPro" id="IPR013320">
    <property type="entry name" value="ConA-like_dom_sf"/>
</dbReference>
<keyword evidence="5" id="KW-1185">Reference proteome</keyword>
<dbReference type="PANTHER" id="PTHR11346">
    <property type="entry name" value="GALECTIN"/>
    <property type="match status" value="1"/>
</dbReference>
<feature type="domain" description="Galectin" evidence="3">
    <location>
        <begin position="1684"/>
        <end position="1808"/>
    </location>
</feature>
<dbReference type="PROSITE" id="PS51304">
    <property type="entry name" value="GALECTIN"/>
    <property type="match status" value="23"/>
</dbReference>
<feature type="domain" description="Galectin" evidence="3">
    <location>
        <begin position="2134"/>
        <end position="2263"/>
    </location>
</feature>
<dbReference type="FunFam" id="2.60.120.200:FF:000124">
    <property type="entry name" value="Galectin-4"/>
    <property type="match status" value="7"/>
</dbReference>
<dbReference type="OrthoDB" id="6251307at2759"/>
<feature type="domain" description="Galectin" evidence="3">
    <location>
        <begin position="358"/>
        <end position="461"/>
    </location>
</feature>
<feature type="domain" description="Galectin" evidence="3">
    <location>
        <begin position="1320"/>
        <end position="1449"/>
    </location>
</feature>
<feature type="domain" description="Galectin" evidence="3">
    <location>
        <begin position="1153"/>
        <end position="1277"/>
    </location>
</feature>
<dbReference type="EMBL" id="JAHKSW010000004">
    <property type="protein sequence ID" value="KAG7332968.1"/>
    <property type="molecule type" value="Genomic_DNA"/>
</dbReference>
<dbReference type="InterPro" id="IPR044156">
    <property type="entry name" value="Galectin-like"/>
</dbReference>
<feature type="domain" description="Galectin" evidence="3">
    <location>
        <begin position="3318"/>
        <end position="3447"/>
    </location>
</feature>
<protein>
    <recommendedName>
        <fullName evidence="3">Galectin domain-containing protein</fullName>
    </recommendedName>
</protein>
<dbReference type="InterPro" id="IPR001079">
    <property type="entry name" value="Galectin_CRD"/>
</dbReference>
<dbReference type="PANTHER" id="PTHR11346:SF32">
    <property type="entry name" value="GALECTIN-4"/>
    <property type="match status" value="1"/>
</dbReference>
<feature type="domain" description="Galectin" evidence="3">
    <location>
        <begin position="1813"/>
        <end position="1941"/>
    </location>
</feature>
<name>A0A9D3P4W0_9TELE</name>
<keyword evidence="1" id="KW-0430">Lectin</keyword>
<dbReference type="Pfam" id="PF00337">
    <property type="entry name" value="Gal-bind_lectin"/>
    <property type="match status" value="23"/>
</dbReference>
<evidence type="ECO:0000313" key="4">
    <source>
        <dbReference type="EMBL" id="KAG7332968.1"/>
    </source>
</evidence>
<proteinExistence type="predicted"/>
<feature type="domain" description="Galectin" evidence="3">
    <location>
        <begin position="846"/>
        <end position="975"/>
    </location>
</feature>
<sequence length="3784" mass="420544">MAFVAPPGYQPIYSPSIPYIGPISGGLRAGMSIYIQGKIEHHISRFYLNLQCGEFNGCDIAFHLNPRFDLWDKVIFNTFQNGSWEGEEKVREMPFHKGKHFELVIVVNMEGYQVNVNGREFYLFQHRMPVERVCAMEIGGDVSVETINIIGGMQGMGGGWQCGTGGGGMGGGYPGGGDGGGYPGGGMGGMGGGDMGYQGGNLPVMGLQPIYNPDIPYSDMIPGGMVCRRTIIIRGMVPFGADRFWINFVCGASRDIAFHLSPRIREGLVVRNCQLGGCWGEEELDLNFNPFQEGQYFEISIRCGEEKFKVFANGQHMCHFFHRFQPYNQIDMLELCPKAAGSVPTPASTLDTSKLPIQFSINLQTGQNKYDDIAFHFNPWIGQNVYLNSFQNGNWALRDCVPDESFTKGAAFNMFIVINTDGYEVYVNDLRRYMFQHRIPLDRVTTLAICGDVSIDFFGLCENWRRTGFTEQAVTSTGRSFSSFLPVPSEVSQQVIQPVLPHVGKIRDRLKPEMAVFFQGALPAHPKEFEINFQTGQSDSDDIAFHFNPRIGQYVSLNSFRNGSWDKEERVSDELFTKEAAFYMFVVIGLEGFEVYVNGLQLCRFNHRVPLENISTISIYGDVTIPIYGFIDNWNRSFTFTDFLKITGMGSSFPSLLPILSDISHPVILPTIPYVGTIRGGLKPDMAVFFQGTLPAHAKKFAINFQTGQSDSDDIAFHFNPCIGQYVCLNSYRNASWEQEESTSEKPFTKGAAFNMFIIINSEGYEVHVNGVQLCIFKHRIPLENITTLAIFGDISISIFSFIDNWSRSPLCMDQSNVTGCRSLFSKHLSIPSEISHPVIQPALPYMGSIKEEIRPDMALLFHGVVSEHGKSFEINLLTGDSGYDDIAFHISPHIGKSVALNSFMNGSWETEEYASDNPFSKGASFQMFFVINSEGYDVFVNNLKHCTFKHHIPLEKVSTLGIRGDVSINYFGFVENWSASSVARKMNELTISGMHIPLEISHPVVNPELPYRGPIPEGLRTDMAVTLQGALPADAKEFTINFQTGKNDGDDIAFHINPRIGDLVALNSFRNGSWETEEHASVTAFAKEEALDMSIAINSEGYEVYVNGLHHCTFKHRIPLEKVSTLGIFGDVNVKYFGFVENLNEASMTVELNEIQNTSLTSGSLIDVPAEISHPVSDPTGKNDGDDIAFHINPRIGDLVALNSFRNGSWETEEHASVTAFAKEEALDMSIGINSEGYEVYVNGLHHCTFKHRIPLEKVSTLGIFGDVNIKYFGFLDNWSNSSIFKKISEIQDKTITTGSLIDVRPEISAAVSNPEIPYVGVIPQGLKTDMGVMFQVSLPADTNEFTINFQTGKNDGDDVAFHINPRIGDLVALNSFRNGSWETEEHASVTAFAKEAALDMSIGINSEGYEVYVNGLHQCTFKHRIPLEKVSTLGIFGDVNVKYFGFLENWSNSSIFKKINEIQDKTITTGSLIDVCPEISPAVSNPNIGESSMIVKMNEIQDTSLASGSLMDVPEESNPELQYVGVISQGLKTDMGIMFQVSLPADANEFTVNFQTGKNDGDDIAFHINPRIGDLVALNSFRNGSWETEEHASVTAFAKEGALNMSIAINSEGYEVYVNGLHHCTFKHRIPLEKVSTLGIVGDVNVKYFGFVENWSSSSLALRENKELTLLPITSDKLALPFVSTIPGGIRADMAVLFCGTVFADSNEFEINFQTGQSSDDIAFNINPQIVRFLVLSSLRKGSWESEDLASDKGAAFNMFVAVRLEGYEVFVNGLRYCMFKHRIPSETISSLGIRGDVFVNFIGLIDVLPYVGVIPGKARPDMAILFQGALPADANEFTINFQTGDSNGDDIAFHINPQLGHHVAINSFRNGSWETEESVSDKPFTKGASFNVFVVIKSEHYEFLILPCIVAKISGSEGKQSFSIMEESKISLTGSTFTSTLSIPSEVSDTIIQPTLPFMGRIPGGLKPDTAVFFQGAVPNNAKLFEINFHTGQPYGDGIAFHFNPRITLKYVYMNTLRNGTWEKDETVYDKPIPKGTSFSLMILVKSEGYEVYVNGLWYWLFKHRMPLEQVSTLGIRGDVFISVCGFINNWSKSSLCAEQSKINGLGNSFLKMLPIPAELLNPVIQPGIPYTGPISGGIKPGMALFIQGTVNPAANQFGIDFKAGPTNTDDIPFTLNPRIGQYVYMNTFSNGLWQKEQLVTDKPFTRGGTFSILIVFNSVCFEVYVNGMKHCTYMYRMYLGKISTLYIWGDACIHYFGFTYNWSRSPFFKDQLKITDKGTSVASPLLIPPEITNAVIQPKIPHTGPISGQLRPGMALYVRGAVLTDDSQLAIGFQNGQSDNTDIAFLFNPQFDQYLYLNSYKNNVWEKEELVYDRPFVRGENFIVVIVISNEGYEVYVNGTRHCLFRHRVPVQSVNALGIWGGVSVHFYGFVENWSASSSSSSSSLGMLVIPTEISNPVIQPQIPYIGPVSGGIKPGMALYVEGTVPANGNQFSINILAGQSKTDDVLLTFNPRIGQYLYLNSFRNGVWEKEQLAPHEPFARGTAFNLLISVSSQSYEMYVNGSKHCTFAHRIPFERITALHIWGDVNISFFGFIDNWRRSYTFRDQPKHTDVGSSFTSLLPATSDILQTVIQPTLPYVTTVKGGMKPDMAVLIQGVLPAHAQSFKIHFKTGDYIDDFDNDIAFEFKPRIGKDVCMNSYIHESWGREECISDKPFIKGAAFQLLIIIKTEGYEVFINGIRHYMYKHRFPLDRFSAFGIAGDVSILVFGFIDNWKTLNLSQSNTTVMGSLVSRPLSLPLAVSRPFIQPKLPYSSQITGGIRQNMAVFFQGTVPINSKGFEISFKTGESDDIAFHFNPRIGQYVYLNTFRNGSWEKEECVSDKPFAKGAGFYLFIVINSDNYEVFVNGLRHCTFKHRIPPAKVNTLGIRGEVSKVTYGFIDNWSSSYLCLDQSRITGMGDTFSSLLASPSDLSHLVIQPTPPYFAKIPGALRTDMAVYFQGVVPAHAVIFEINFQTGWSPESDVAFHFNPRFGQYVYLNSCRNGNWENNESASVEPFAKQTTFNMFVVIKSEGYEVYVNGSFHCLFKHRLPLENVCTLSIYGDVSIPIYGFIDNWSKSSFITDQSKITSKGSQSLLPLPVEVTQPIIQPTLPYVGLITGGLKPDMAVFFQGTIPEHAQSFEINFKTGPSHGDDIAFHFNPRINSFVYLTSFRNGSWDKREITPEIPFSRGTALNMFIVINSEGYGIYVNGSMYCNFKHRIPLEKVSILSFCGDVSIPICGLTGNWKMSSFCSGSGTASSTPVPKDVSYLISNPTLPYISNFLGRIKQDMIILFQGTVPADAQSFEINLKTGLSDKDDIAFHFNPRIGQYVYLNSFRNGAWETEETASDKPFSKGAAFQILLVLKSEGYDVYVNGIRHSVLKHRVPLERVSTLAIAGDVSLAVCGFIDNWKTSSFSSVISTSSLTPVPKEVSFPISNPTLPYVGKLPGGLKQESALFFQGTVPADAKSFEINFKTGPSDSDDVAFQFSPRFGQSLYLNCFRNGKWEKEETSPEPPFTKGAAFQMFVVFKSEGYEVYVNGVKCCLFKHRIPLEKVSILAFRGNVSLSSCNLIDNWKTYSSSSVVSSSTTTISVDAVAPVKNPTLPYVGNFPGKVKQDMAVLFEGTVKTDGKRFEINFQTGQSTKDDIAFHFNPRIDRYTALNSCKNGSWGKEESAPDKPFAKGAAFQIIIAIKSDVYEVYVNGMSHCTFKHRVPFEKVSTIAIGGEVTMQLICFIENWKSPSMRK</sequence>
<evidence type="ECO:0000256" key="1">
    <source>
        <dbReference type="ARBA" id="ARBA00022734"/>
    </source>
</evidence>
<organism evidence="4 5">
    <name type="scientific">Hemibagrus wyckioides</name>
    <dbReference type="NCBI Taxonomy" id="337641"/>
    <lineage>
        <taxon>Eukaryota</taxon>
        <taxon>Metazoa</taxon>
        <taxon>Chordata</taxon>
        <taxon>Craniata</taxon>
        <taxon>Vertebrata</taxon>
        <taxon>Euteleostomi</taxon>
        <taxon>Actinopterygii</taxon>
        <taxon>Neopterygii</taxon>
        <taxon>Teleostei</taxon>
        <taxon>Ostariophysi</taxon>
        <taxon>Siluriformes</taxon>
        <taxon>Bagridae</taxon>
        <taxon>Hemibagrus</taxon>
    </lineage>
</organism>
<feature type="domain" description="Galectin" evidence="3">
    <location>
        <begin position="1525"/>
        <end position="1654"/>
    </location>
</feature>
<keyword evidence="2" id="KW-0677">Repeat</keyword>
<reference evidence="4 5" key="1">
    <citation type="submission" date="2021-06" db="EMBL/GenBank/DDBJ databases">
        <title>Chromosome-level genome assembly of the red-tail catfish (Hemibagrus wyckioides).</title>
        <authorList>
            <person name="Shao F."/>
        </authorList>
    </citation>
    <scope>NUCLEOTIDE SEQUENCE [LARGE SCALE GENOMIC DNA]</scope>
    <source>
        <strain evidence="4">EC202008001</strain>
        <tissue evidence="4">Blood</tissue>
    </source>
</reference>
<feature type="domain" description="Galectin" evidence="3">
    <location>
        <begin position="1012"/>
        <end position="1141"/>
    </location>
</feature>
<dbReference type="GO" id="GO:0030246">
    <property type="term" value="F:carbohydrate binding"/>
    <property type="evidence" value="ECO:0007669"/>
    <property type="project" value="UniProtKB-KW"/>
</dbReference>
<feature type="domain" description="Galectin" evidence="3">
    <location>
        <begin position="2984"/>
        <end position="3115"/>
    </location>
</feature>
<accession>A0A9D3P4W0</accession>
<feature type="domain" description="Galectin" evidence="3">
    <location>
        <begin position="19"/>
        <end position="150"/>
    </location>
</feature>
<evidence type="ECO:0000256" key="2">
    <source>
        <dbReference type="ARBA" id="ARBA00022737"/>
    </source>
</evidence>
<feature type="domain" description="Galectin" evidence="3">
    <location>
        <begin position="2469"/>
        <end position="2598"/>
    </location>
</feature>
<dbReference type="SMART" id="SM00908">
    <property type="entry name" value="Gal-bind_lectin"/>
    <property type="match status" value="23"/>
</dbReference>
<feature type="domain" description="Galectin" evidence="3">
    <location>
        <begin position="1961"/>
        <end position="2091"/>
    </location>
</feature>
<feature type="domain" description="Galectin" evidence="3">
    <location>
        <begin position="217"/>
        <end position="353"/>
    </location>
</feature>
<feature type="domain" description="Galectin" evidence="3">
    <location>
        <begin position="502"/>
        <end position="633"/>
    </location>
</feature>
<evidence type="ECO:0000259" key="3">
    <source>
        <dbReference type="PROSITE" id="PS51304"/>
    </source>
</evidence>
<dbReference type="SMART" id="SM00276">
    <property type="entry name" value="GLECT"/>
    <property type="match status" value="23"/>
</dbReference>
<feature type="domain" description="Galectin" evidence="3">
    <location>
        <begin position="2306"/>
        <end position="2435"/>
    </location>
</feature>
<comment type="caution">
    <text evidence="4">The sequence shown here is derived from an EMBL/GenBank/DDBJ whole genome shotgun (WGS) entry which is preliminary data.</text>
</comment>
<dbReference type="Gene3D" id="2.60.120.200">
    <property type="match status" value="23"/>
</dbReference>
<feature type="domain" description="Galectin" evidence="3">
    <location>
        <begin position="2814"/>
        <end position="2939"/>
    </location>
</feature>
<feature type="domain" description="Galectin" evidence="3">
    <location>
        <begin position="2641"/>
        <end position="2773"/>
    </location>
</feature>
<dbReference type="Proteomes" id="UP000824219">
    <property type="component" value="Linkage Group LG04"/>
</dbReference>
<evidence type="ECO:0000313" key="5">
    <source>
        <dbReference type="Proteomes" id="UP000824219"/>
    </source>
</evidence>
<feature type="domain" description="Galectin" evidence="3">
    <location>
        <begin position="3645"/>
        <end position="3776"/>
    </location>
</feature>